<comment type="caution">
    <text evidence="2">The sequence shown here is derived from an EMBL/GenBank/DDBJ whole genome shotgun (WGS) entry which is preliminary data.</text>
</comment>
<evidence type="ECO:0000313" key="2">
    <source>
        <dbReference type="EMBL" id="VBB19076.1"/>
    </source>
</evidence>
<dbReference type="InterPro" id="IPR036188">
    <property type="entry name" value="FAD/NAD-bd_sf"/>
</dbReference>
<dbReference type="SUPFAM" id="SSF51971">
    <property type="entry name" value="Nucleotide-binding domain"/>
    <property type="match status" value="1"/>
</dbReference>
<gene>
    <name evidence="2" type="ORF">YASMINEVIRUS_1608</name>
</gene>
<protein>
    <submittedName>
        <fullName evidence="2">FAD-binding oxidoreductase</fullName>
    </submittedName>
</protein>
<dbReference type="Pfam" id="PF01266">
    <property type="entry name" value="DAO"/>
    <property type="match status" value="1"/>
</dbReference>
<name>A0A5K0UCE4_9VIRU</name>
<dbReference type="InterPro" id="IPR006076">
    <property type="entry name" value="FAD-dep_OxRdtase"/>
</dbReference>
<feature type="domain" description="FAD dependent oxidoreductase" evidence="1">
    <location>
        <begin position="5"/>
        <end position="75"/>
    </location>
</feature>
<proteinExistence type="predicted"/>
<dbReference type="Proteomes" id="UP000594342">
    <property type="component" value="Unassembled WGS sequence"/>
</dbReference>
<accession>A0A5K0UCE4</accession>
<organism evidence="2 3">
    <name type="scientific">Yasminevirus sp. GU-2018</name>
    <dbReference type="NCBI Taxonomy" id="2420051"/>
    <lineage>
        <taxon>Viruses</taxon>
        <taxon>Varidnaviria</taxon>
        <taxon>Bamfordvirae</taxon>
        <taxon>Nucleocytoviricota</taxon>
        <taxon>Megaviricetes</taxon>
        <taxon>Imitervirales</taxon>
        <taxon>Mimiviridae</taxon>
        <taxon>Klosneuvirinae</taxon>
        <taxon>Yasminevirus</taxon>
        <taxon>Yasminevirus saudimassiliense</taxon>
    </lineage>
</organism>
<dbReference type="EMBL" id="UPSH01000002">
    <property type="protein sequence ID" value="VBB19076.1"/>
    <property type="molecule type" value="Genomic_DNA"/>
</dbReference>
<sequence>MYMKRIVIVGSGWYGCHTYMLLHDKHKVTMIEQGSDIFGKSSYYNQNRLHLGYHYCRDYATRKLCKDNYDVFLERYGSLVCDVENNFYAMGMRIIYCLI</sequence>
<reference evidence="2 3" key="1">
    <citation type="submission" date="2018-10" db="EMBL/GenBank/DDBJ databases">
        <authorList>
            <consortium name="IHU Genomes"/>
        </authorList>
    </citation>
    <scope>NUCLEOTIDE SEQUENCE [LARGE SCALE GENOMIC DNA]</scope>
    <source>
        <strain evidence="2 3">A1</strain>
    </source>
</reference>
<evidence type="ECO:0000259" key="1">
    <source>
        <dbReference type="Pfam" id="PF01266"/>
    </source>
</evidence>
<dbReference type="PROSITE" id="PS51257">
    <property type="entry name" value="PROKAR_LIPOPROTEIN"/>
    <property type="match status" value="1"/>
</dbReference>
<dbReference type="Gene3D" id="3.50.50.60">
    <property type="entry name" value="FAD/NAD(P)-binding domain"/>
    <property type="match status" value="1"/>
</dbReference>
<keyword evidence="3" id="KW-1185">Reference proteome</keyword>
<evidence type="ECO:0000313" key="3">
    <source>
        <dbReference type="Proteomes" id="UP000594342"/>
    </source>
</evidence>